<organism evidence="1 2">
    <name type="scientific">Staphylococcus warneri</name>
    <dbReference type="NCBI Taxonomy" id="1292"/>
    <lineage>
        <taxon>Bacteria</taxon>
        <taxon>Bacillati</taxon>
        <taxon>Bacillota</taxon>
        <taxon>Bacilli</taxon>
        <taxon>Bacillales</taxon>
        <taxon>Staphylococcaceae</taxon>
        <taxon>Staphylococcus</taxon>
    </lineage>
</organism>
<reference evidence="1 2" key="1">
    <citation type="journal article" date="2016" name="Front. Microbiol.">
        <title>Comprehensive Phylogenetic Analysis of Bovine Non-aureus Staphylococci Species Based on Whole-Genome Sequencing.</title>
        <authorList>
            <person name="Naushad S."/>
            <person name="Barkema H.W."/>
            <person name="Luby C."/>
            <person name="Condas L.A."/>
            <person name="Nobrega D.B."/>
            <person name="Carson D.A."/>
            <person name="De Buck J."/>
        </authorList>
    </citation>
    <scope>NUCLEOTIDE SEQUENCE [LARGE SCALE GENOMIC DNA]</scope>
    <source>
        <strain evidence="1 2">SNUC 2993</strain>
    </source>
</reference>
<accession>A0A2T4Q158</accession>
<gene>
    <name evidence="1" type="ORF">BU085_05255</name>
</gene>
<dbReference type="AlphaFoldDB" id="A0A2T4Q158"/>
<dbReference type="STRING" id="1194526.A284_11235"/>
<dbReference type="EMBL" id="PZEV01000013">
    <property type="protein sequence ID" value="PTI51399.1"/>
    <property type="molecule type" value="Genomic_DNA"/>
</dbReference>
<dbReference type="RefSeq" id="WP_107533140.1">
    <property type="nucleotide sequence ID" value="NZ_PZEV01000013.1"/>
</dbReference>
<dbReference type="Proteomes" id="UP000240717">
    <property type="component" value="Unassembled WGS sequence"/>
</dbReference>
<evidence type="ECO:0000313" key="2">
    <source>
        <dbReference type="Proteomes" id="UP000240717"/>
    </source>
</evidence>
<sequence length="549" mass="64652">MNTLNHITKAKIYEIQSFLDIPRKLSPLETLHIAFKSHHINFIYNQMDKTEQDCINSMLDSYDNPVLINEDIKHKCNLSERLGFIFKTSTNTFMVDTHYLNQINTHVFANHYQNKVQDEDGQLLIQQLDQLDKELFNAIQHTSLKDYLSTLKSKSLQDILKFYQIKRPSKIKKSDAVNLIHDTFFKDDTLLENVFNHFKPSSLFMLHQIIKGHTNYNNNIDLAATVAEQTNLHTVSDVLDHLFIFNYNERHNIISIPYDALDFIQNYINNKGGIETFLSQQEQHIASEDNQVLETLRLYSKDTAINDDDVSSTTVKEDIKDQETEVPELELYMDPEIRQNLAEEQLIQFKNDKNMQQYITPFNIYFAITNLYGYASLERVVHLMKHLYNRDMTEKDIIDEIESMNINQLVIVQNEMLLHPVIPMLANSDEIDDPLKEFYEPSHLDELLIYANNEFYTRNTKLKQFIKFLRNNIKEDDDIKKEKTVRYILFHLRIAPDEAHAVEMMNNLIKQNKLLPIPDKKLSKQIEKGWTHLRLWSLRGYTVNETKSL</sequence>
<comment type="caution">
    <text evidence="1">The sequence shown here is derived from an EMBL/GenBank/DDBJ whole genome shotgun (WGS) entry which is preliminary data.</text>
</comment>
<proteinExistence type="predicted"/>
<name>A0A2T4Q158_STAWA</name>
<evidence type="ECO:0000313" key="1">
    <source>
        <dbReference type="EMBL" id="PTI51399.1"/>
    </source>
</evidence>
<protein>
    <submittedName>
        <fullName evidence="1">Uncharacterized protein</fullName>
    </submittedName>
</protein>